<accession>A0A284RR36</accession>
<dbReference type="OrthoDB" id="3188866at2759"/>
<dbReference type="EMBL" id="FUEG01000013">
    <property type="protein sequence ID" value="SJL11246.1"/>
    <property type="molecule type" value="Genomic_DNA"/>
</dbReference>
<dbReference type="STRING" id="47428.A0A284RR36"/>
<evidence type="ECO:0000313" key="1">
    <source>
        <dbReference type="EMBL" id="SJL11246.1"/>
    </source>
</evidence>
<proteinExistence type="predicted"/>
<protein>
    <submittedName>
        <fullName evidence="1">Uncharacterized protein</fullName>
    </submittedName>
</protein>
<gene>
    <name evidence="1" type="ORF">ARMOST_14649</name>
</gene>
<sequence length="132" mass="14713">MDASVAPPYTTSPLSVNSLPKLSALECTFTECTAALAPQQPLICLKTCFLRSDPDAKRIEMTNLFAEIQLSTAQLVTPLAGYSRFDICESFSVELLSIILAERLDRLSPFVFRFLTVTFGFDEEVMILWDAH</sequence>
<name>A0A284RR36_ARMOS</name>
<organism evidence="1 2">
    <name type="scientific">Armillaria ostoyae</name>
    <name type="common">Armillaria root rot fungus</name>
    <dbReference type="NCBI Taxonomy" id="47428"/>
    <lineage>
        <taxon>Eukaryota</taxon>
        <taxon>Fungi</taxon>
        <taxon>Dikarya</taxon>
        <taxon>Basidiomycota</taxon>
        <taxon>Agaricomycotina</taxon>
        <taxon>Agaricomycetes</taxon>
        <taxon>Agaricomycetidae</taxon>
        <taxon>Agaricales</taxon>
        <taxon>Marasmiineae</taxon>
        <taxon>Physalacriaceae</taxon>
        <taxon>Armillaria</taxon>
    </lineage>
</organism>
<keyword evidence="2" id="KW-1185">Reference proteome</keyword>
<dbReference type="Proteomes" id="UP000219338">
    <property type="component" value="Unassembled WGS sequence"/>
</dbReference>
<dbReference type="AlphaFoldDB" id="A0A284RR36"/>
<evidence type="ECO:0000313" key="2">
    <source>
        <dbReference type="Proteomes" id="UP000219338"/>
    </source>
</evidence>
<reference evidence="2" key="1">
    <citation type="journal article" date="2017" name="Nat. Ecol. Evol.">
        <title>Genome expansion and lineage-specific genetic innovations in the forest pathogenic fungi Armillaria.</title>
        <authorList>
            <person name="Sipos G."/>
            <person name="Prasanna A.N."/>
            <person name="Walter M.C."/>
            <person name="O'Connor E."/>
            <person name="Balint B."/>
            <person name="Krizsan K."/>
            <person name="Kiss B."/>
            <person name="Hess J."/>
            <person name="Varga T."/>
            <person name="Slot J."/>
            <person name="Riley R."/>
            <person name="Boka B."/>
            <person name="Rigling D."/>
            <person name="Barry K."/>
            <person name="Lee J."/>
            <person name="Mihaltcheva S."/>
            <person name="LaButti K."/>
            <person name="Lipzen A."/>
            <person name="Waldron R."/>
            <person name="Moloney N.M."/>
            <person name="Sperisen C."/>
            <person name="Kredics L."/>
            <person name="Vagvoelgyi C."/>
            <person name="Patrignani A."/>
            <person name="Fitzpatrick D."/>
            <person name="Nagy I."/>
            <person name="Doyle S."/>
            <person name="Anderson J.B."/>
            <person name="Grigoriev I.V."/>
            <person name="Gueldener U."/>
            <person name="Muensterkoetter M."/>
            <person name="Nagy L.G."/>
        </authorList>
    </citation>
    <scope>NUCLEOTIDE SEQUENCE [LARGE SCALE GENOMIC DNA]</scope>
    <source>
        <strain evidence="2">C18/9</strain>
    </source>
</reference>